<evidence type="ECO:0000313" key="9">
    <source>
        <dbReference type="EMBL" id="TCL58855.1"/>
    </source>
</evidence>
<keyword evidence="3" id="KW-1003">Cell membrane</keyword>
<feature type="transmembrane region" description="Helical" evidence="7">
    <location>
        <begin position="936"/>
        <end position="956"/>
    </location>
</feature>
<evidence type="ECO:0000259" key="8">
    <source>
        <dbReference type="Pfam" id="PF01757"/>
    </source>
</evidence>
<feature type="transmembrane region" description="Helical" evidence="7">
    <location>
        <begin position="402"/>
        <end position="421"/>
    </location>
</feature>
<keyword evidence="9" id="KW-0808">Transferase</keyword>
<keyword evidence="9" id="KW-0012">Acyltransferase</keyword>
<dbReference type="InterPro" id="IPR002656">
    <property type="entry name" value="Acyl_transf_3_dom"/>
</dbReference>
<dbReference type="Pfam" id="PF01757">
    <property type="entry name" value="Acyl_transf_3"/>
    <property type="match status" value="2"/>
</dbReference>
<feature type="transmembrane region" description="Helical" evidence="7">
    <location>
        <begin position="718"/>
        <end position="736"/>
    </location>
</feature>
<feature type="transmembrane region" description="Helical" evidence="7">
    <location>
        <begin position="325"/>
        <end position="342"/>
    </location>
</feature>
<dbReference type="PANTHER" id="PTHR40074:SF2">
    <property type="entry name" value="O-ACETYLTRANSFERASE WECH"/>
    <property type="match status" value="1"/>
</dbReference>
<feature type="domain" description="Acyltransferase 3" evidence="8">
    <location>
        <begin position="652"/>
        <end position="953"/>
    </location>
</feature>
<feature type="transmembrane region" description="Helical" evidence="7">
    <location>
        <begin position="652"/>
        <end position="672"/>
    </location>
</feature>
<protein>
    <submittedName>
        <fullName evidence="9">Membrane-bound acyltransferase YfiQ involved in biofilm formation</fullName>
    </submittedName>
</protein>
<dbReference type="AlphaFoldDB" id="A0A4R1R0N1"/>
<feature type="transmembrane region" description="Helical" evidence="7">
    <location>
        <begin position="877"/>
        <end position="896"/>
    </location>
</feature>
<dbReference type="GO" id="GO:0009246">
    <property type="term" value="P:enterobacterial common antigen biosynthetic process"/>
    <property type="evidence" value="ECO:0007669"/>
    <property type="project" value="TreeGrafter"/>
</dbReference>
<feature type="transmembrane region" description="Helical" evidence="7">
    <location>
        <begin position="678"/>
        <end position="698"/>
    </location>
</feature>
<keyword evidence="10" id="KW-1185">Reference proteome</keyword>
<feature type="transmembrane region" description="Helical" evidence="7">
    <location>
        <begin position="823"/>
        <end position="840"/>
    </location>
</feature>
<evidence type="ECO:0000256" key="4">
    <source>
        <dbReference type="ARBA" id="ARBA00022692"/>
    </source>
</evidence>
<evidence type="ECO:0000256" key="5">
    <source>
        <dbReference type="ARBA" id="ARBA00022989"/>
    </source>
</evidence>
<sequence length="968" mass="110022">MKIGKLATGCLGFLGGVVIALMNPMICSAAPEGYTEYKVQGHSISFPDDWYVMYEGKEDLEEIYTMYQLDSYESFQKRLDGAILEAVNAADVDLNSQTGALKSENGMDLFMLEDTEKFSLEYKELKEQPEDVQQSFLEAYGKQMKSESGMNLGDTYLVEGTNADFAVITLSYQDYHYIVAGTVSGGRVFTIMTLSRNEEEVISEKEKIVGEILQSYCLEETAVSADGGNKAEDTAVTKQSPENVTTEKEVIEISLGIFIILLFVLLLVGVKGKKKQEFHEDAFSLSVMKGLQGFCAAGIILHHLAQAITQNNNLDKGTLNLMCDIGVFFVGVFFFCSGYGVYTSLKTKPDYLKGFLTKRLSTILVPFYTGNTIFVLTAILFGETFTKAELISALTGWVLLNTQLWFIVEIFILYIVFYIIFKILKNEKTAFIFMGVFIIAIMTASLFLGHDFRTKSGGAWLRGEWWYNSILLFYVGMIFSRYYNVLISNIKKNYRLWLSAGLIGSGIFYALTEYMLKTKGYWSEWDGHPGYLEKIQTLSCQLPMIIFMVITFFLVTMKFQFKNNFLAFLGKIAIELYIIHNLFIIYLRNQIEIKNDFIYIISVYILAISMAVLLHEFDQRAIALIIGKKPGGGGGEGIEAPKDTKLNSQKEYFIDCMRLLMTFFVVFIHSPFGGKAGEIFFCFGKMAVPFFIVVSGYFCFSDKTEIFEKRIKKQAKRIFMLCVGANFLYVYLYLIGNKLGLMPVGIQKRVNDSSIVDLLLYNQSPVADHLWFLGSLFYALILMLVLIKIKIHKNFLFLAPVFLCIYLYLAYNGEGEFIKYRNVLIVTLPYFMMGCLIHRYKQKIREIIKPGILISTAAAFGLFVAGEYLIWKNTGVPYLSIEVLVYLVVLICLYYPNIGSKGIVWWLGSKCTLPVYIWHMSVLWFFWFAYTSITKAYPVAVTVTAFVLPLLLSAFIEKIKQHSRVKLV</sequence>
<accession>A0A4R1R0N1</accession>
<feature type="transmembrane region" description="Helical" evidence="7">
    <location>
        <begin position="250"/>
        <end position="270"/>
    </location>
</feature>
<evidence type="ECO:0000313" key="10">
    <source>
        <dbReference type="Proteomes" id="UP000295718"/>
    </source>
</evidence>
<keyword evidence="5 7" id="KW-1133">Transmembrane helix</keyword>
<comment type="caution">
    <text evidence="9">The sequence shown here is derived from an EMBL/GenBank/DDBJ whole genome shotgun (WGS) entry which is preliminary data.</text>
</comment>
<evidence type="ECO:0000256" key="2">
    <source>
        <dbReference type="ARBA" id="ARBA00007400"/>
    </source>
</evidence>
<feature type="transmembrane region" description="Helical" evidence="7">
    <location>
        <begin position="282"/>
        <end position="305"/>
    </location>
</feature>
<keyword evidence="6 7" id="KW-0472">Membrane</keyword>
<evidence type="ECO:0000256" key="7">
    <source>
        <dbReference type="SAM" id="Phobius"/>
    </source>
</evidence>
<dbReference type="GO" id="GO:0016413">
    <property type="term" value="F:O-acetyltransferase activity"/>
    <property type="evidence" value="ECO:0007669"/>
    <property type="project" value="TreeGrafter"/>
</dbReference>
<feature type="transmembrane region" description="Helical" evidence="7">
    <location>
        <begin position="496"/>
        <end position="515"/>
    </location>
</feature>
<proteinExistence type="inferred from homology"/>
<feature type="transmembrane region" description="Helical" evidence="7">
    <location>
        <begin position="852"/>
        <end position="871"/>
    </location>
</feature>
<feature type="transmembrane region" description="Helical" evidence="7">
    <location>
        <begin position="363"/>
        <end position="382"/>
    </location>
</feature>
<gene>
    <name evidence="9" type="ORF">EDD76_10525</name>
</gene>
<feature type="transmembrane region" description="Helical" evidence="7">
    <location>
        <begin position="597"/>
        <end position="614"/>
    </location>
</feature>
<dbReference type="EMBL" id="SLUO01000005">
    <property type="protein sequence ID" value="TCL58855.1"/>
    <property type="molecule type" value="Genomic_DNA"/>
</dbReference>
<keyword evidence="4 7" id="KW-0812">Transmembrane</keyword>
<dbReference type="GO" id="GO:0005886">
    <property type="term" value="C:plasma membrane"/>
    <property type="evidence" value="ECO:0007669"/>
    <property type="project" value="UniProtKB-SubCell"/>
</dbReference>
<name>A0A4R1R0N1_9FIRM</name>
<dbReference type="STRING" id="1469948.GCA_000732725_01731"/>
<feature type="transmembrane region" description="Helical" evidence="7">
    <location>
        <begin position="794"/>
        <end position="811"/>
    </location>
</feature>
<feature type="transmembrane region" description="Helical" evidence="7">
    <location>
        <begin position="535"/>
        <end position="554"/>
    </location>
</feature>
<comment type="subcellular location">
    <subcellularLocation>
        <location evidence="1">Cell membrane</location>
        <topology evidence="1">Multi-pass membrane protein</topology>
    </subcellularLocation>
</comment>
<dbReference type="OrthoDB" id="3268734at2"/>
<evidence type="ECO:0000256" key="6">
    <source>
        <dbReference type="ARBA" id="ARBA00023136"/>
    </source>
</evidence>
<feature type="transmembrane region" description="Helical" evidence="7">
    <location>
        <begin position="430"/>
        <end position="450"/>
    </location>
</feature>
<feature type="transmembrane region" description="Helical" evidence="7">
    <location>
        <begin position="769"/>
        <end position="787"/>
    </location>
</feature>
<dbReference type="Proteomes" id="UP000295718">
    <property type="component" value="Unassembled WGS sequence"/>
</dbReference>
<evidence type="ECO:0000256" key="1">
    <source>
        <dbReference type="ARBA" id="ARBA00004651"/>
    </source>
</evidence>
<dbReference type="PANTHER" id="PTHR40074">
    <property type="entry name" value="O-ACETYLTRANSFERASE WECH"/>
    <property type="match status" value="1"/>
</dbReference>
<reference evidence="9 10" key="1">
    <citation type="submission" date="2019-03" db="EMBL/GenBank/DDBJ databases">
        <title>Genomic Encyclopedia of Type Strains, Phase IV (KMG-IV): sequencing the most valuable type-strain genomes for metagenomic binning, comparative biology and taxonomic classification.</title>
        <authorList>
            <person name="Goeker M."/>
        </authorList>
    </citation>
    <scope>NUCLEOTIDE SEQUENCE [LARGE SCALE GENOMIC DNA]</scope>
    <source>
        <strain evidence="9 10">DSM 100556</strain>
    </source>
</reference>
<feature type="transmembrane region" description="Helical" evidence="7">
    <location>
        <begin position="903"/>
        <end position="930"/>
    </location>
</feature>
<organism evidence="9 10">
    <name type="scientific">Kineothrix alysoides</name>
    <dbReference type="NCBI Taxonomy" id="1469948"/>
    <lineage>
        <taxon>Bacteria</taxon>
        <taxon>Bacillati</taxon>
        <taxon>Bacillota</taxon>
        <taxon>Clostridia</taxon>
        <taxon>Lachnospirales</taxon>
        <taxon>Lachnospiraceae</taxon>
        <taxon>Kineothrix</taxon>
    </lineage>
</organism>
<feature type="domain" description="Acyltransferase 3" evidence="8">
    <location>
        <begin position="290"/>
        <end position="614"/>
    </location>
</feature>
<feature type="transmembrane region" description="Helical" evidence="7">
    <location>
        <begin position="566"/>
        <end position="585"/>
    </location>
</feature>
<comment type="similarity">
    <text evidence="2">Belongs to the acyltransferase 3 family.</text>
</comment>
<evidence type="ECO:0000256" key="3">
    <source>
        <dbReference type="ARBA" id="ARBA00022475"/>
    </source>
</evidence>
<feature type="transmembrane region" description="Helical" evidence="7">
    <location>
        <begin position="465"/>
        <end position="484"/>
    </location>
</feature>
<dbReference type="RefSeq" id="WP_051869351.1">
    <property type="nucleotide sequence ID" value="NZ_JPNB01000001.1"/>
</dbReference>